<dbReference type="OrthoDB" id="5577799at2759"/>
<gene>
    <name evidence="2" type="ORF">H4219_005826</name>
</gene>
<sequence>MQKSSPTLGLEENQKNEKKMNEVTTTKQTEVLSPEVLSRFLDLISPLMSEGKSDKTVHIRPWLADTRDRLESFSIPPNYWVMLAKMKLPSLVNNKYNKWAATNMKDKKEWDVFEEFLLRKYAGVANQLDAFLKWSSLASPRNAKEFDKFIEDFKLLAMMAKLDPTSTHCAMNFLSRMPNTIVQQMMANANDQTTITLESVISYSRAHFTALQMRDESNKMDIDAISTIKDETPRVTHIEAVQYQRLPKYEWFKNMVTKEEFDDRLARRVCIGCGERHLWRNCPKHPKARQN</sequence>
<evidence type="ECO:0000256" key="1">
    <source>
        <dbReference type="SAM" id="MobiDB-lite"/>
    </source>
</evidence>
<dbReference type="Proteomes" id="UP001150538">
    <property type="component" value="Unassembled WGS sequence"/>
</dbReference>
<feature type="compositionally biased region" description="Basic and acidic residues" evidence="1">
    <location>
        <begin position="12"/>
        <end position="21"/>
    </location>
</feature>
<keyword evidence="3" id="KW-1185">Reference proteome</keyword>
<dbReference type="EMBL" id="JANBPU010000408">
    <property type="protein sequence ID" value="KAJ1911795.1"/>
    <property type="molecule type" value="Genomic_DNA"/>
</dbReference>
<organism evidence="2 3">
    <name type="scientific">Mycoemilia scoparia</name>
    <dbReference type="NCBI Taxonomy" id="417184"/>
    <lineage>
        <taxon>Eukaryota</taxon>
        <taxon>Fungi</taxon>
        <taxon>Fungi incertae sedis</taxon>
        <taxon>Zoopagomycota</taxon>
        <taxon>Kickxellomycotina</taxon>
        <taxon>Kickxellomycetes</taxon>
        <taxon>Kickxellales</taxon>
        <taxon>Kickxellaceae</taxon>
        <taxon>Mycoemilia</taxon>
    </lineage>
</organism>
<evidence type="ECO:0000313" key="2">
    <source>
        <dbReference type="EMBL" id="KAJ1911795.1"/>
    </source>
</evidence>
<protein>
    <submittedName>
        <fullName evidence="2">Uncharacterized protein</fullName>
    </submittedName>
</protein>
<name>A0A9W8DJ32_9FUNG</name>
<proteinExistence type="predicted"/>
<comment type="caution">
    <text evidence="2">The sequence shown here is derived from an EMBL/GenBank/DDBJ whole genome shotgun (WGS) entry which is preliminary data.</text>
</comment>
<feature type="region of interest" description="Disordered" evidence="1">
    <location>
        <begin position="1"/>
        <end position="25"/>
    </location>
</feature>
<accession>A0A9W8DJ32</accession>
<dbReference type="AlphaFoldDB" id="A0A9W8DJ32"/>
<reference evidence="2" key="1">
    <citation type="submission" date="2022-07" db="EMBL/GenBank/DDBJ databases">
        <title>Phylogenomic reconstructions and comparative analyses of Kickxellomycotina fungi.</title>
        <authorList>
            <person name="Reynolds N.K."/>
            <person name="Stajich J.E."/>
            <person name="Barry K."/>
            <person name="Grigoriev I.V."/>
            <person name="Crous P."/>
            <person name="Smith M.E."/>
        </authorList>
    </citation>
    <scope>NUCLEOTIDE SEQUENCE</scope>
    <source>
        <strain evidence="2">NBRC 100468</strain>
    </source>
</reference>
<evidence type="ECO:0000313" key="3">
    <source>
        <dbReference type="Proteomes" id="UP001150538"/>
    </source>
</evidence>